<comment type="caution">
    <text evidence="1">The sequence shown here is derived from an EMBL/GenBank/DDBJ whole genome shotgun (WGS) entry which is preliminary data.</text>
</comment>
<proteinExistence type="predicted"/>
<organism evidence="1 2">
    <name type="scientific">Paenibacillus residui</name>
    <dbReference type="NCBI Taxonomy" id="629724"/>
    <lineage>
        <taxon>Bacteria</taxon>
        <taxon>Bacillati</taxon>
        <taxon>Bacillota</taxon>
        <taxon>Bacilli</taxon>
        <taxon>Bacillales</taxon>
        <taxon>Paenibacillaceae</taxon>
        <taxon>Paenibacillus</taxon>
    </lineage>
</organism>
<gene>
    <name evidence="1" type="ORF">ACFQ03_02670</name>
</gene>
<accession>A0ABW3D6T1</accession>
<keyword evidence="2" id="KW-1185">Reference proteome</keyword>
<dbReference type="EMBL" id="JBHTIU010000008">
    <property type="protein sequence ID" value="MFD0868038.1"/>
    <property type="molecule type" value="Genomic_DNA"/>
</dbReference>
<dbReference type="Proteomes" id="UP001597120">
    <property type="component" value="Unassembled WGS sequence"/>
</dbReference>
<reference evidence="2" key="1">
    <citation type="journal article" date="2019" name="Int. J. Syst. Evol. Microbiol.">
        <title>The Global Catalogue of Microorganisms (GCM) 10K type strain sequencing project: providing services to taxonomists for standard genome sequencing and annotation.</title>
        <authorList>
            <consortium name="The Broad Institute Genomics Platform"/>
            <consortium name="The Broad Institute Genome Sequencing Center for Infectious Disease"/>
            <person name="Wu L."/>
            <person name="Ma J."/>
        </authorList>
    </citation>
    <scope>NUCLEOTIDE SEQUENCE [LARGE SCALE GENOMIC DNA]</scope>
    <source>
        <strain evidence="2">CCUG 57263</strain>
    </source>
</reference>
<evidence type="ECO:0000313" key="2">
    <source>
        <dbReference type="Proteomes" id="UP001597120"/>
    </source>
</evidence>
<protein>
    <submittedName>
        <fullName evidence="1">O-methyltransferase</fullName>
    </submittedName>
</protein>
<sequence>MPLSKQIELVFREIREEILSLSSGIVFVQIRNNTIGKFGIKHFPIESKSGMLQPVGRGLSESHLKMFKDMAVESLRHKKHWTHGEILFEFALIKGTLHASVQFESNYNMANLVMKRDSRNIKEIY</sequence>
<dbReference type="RefSeq" id="WP_144932541.1">
    <property type="nucleotide sequence ID" value="NZ_JBHTIU010000008.1"/>
</dbReference>
<name>A0ABW3D6T1_9BACL</name>
<evidence type="ECO:0000313" key="1">
    <source>
        <dbReference type="EMBL" id="MFD0868038.1"/>
    </source>
</evidence>